<dbReference type="Proteomes" id="UP001501490">
    <property type="component" value="Unassembled WGS sequence"/>
</dbReference>
<proteinExistence type="predicted"/>
<keyword evidence="2" id="KW-0472">Membrane</keyword>
<dbReference type="EMBL" id="BAABAB010000021">
    <property type="protein sequence ID" value="GAA3625483.1"/>
    <property type="molecule type" value="Genomic_DNA"/>
</dbReference>
<evidence type="ECO:0000256" key="2">
    <source>
        <dbReference type="SAM" id="Phobius"/>
    </source>
</evidence>
<feature type="transmembrane region" description="Helical" evidence="2">
    <location>
        <begin position="235"/>
        <end position="258"/>
    </location>
</feature>
<evidence type="ECO:0000256" key="1">
    <source>
        <dbReference type="SAM" id="MobiDB-lite"/>
    </source>
</evidence>
<accession>A0ABP7A5X2</accession>
<feature type="transmembrane region" description="Helical" evidence="2">
    <location>
        <begin position="147"/>
        <end position="170"/>
    </location>
</feature>
<evidence type="ECO:0000313" key="4">
    <source>
        <dbReference type="Proteomes" id="UP001501490"/>
    </source>
</evidence>
<organism evidence="3 4">
    <name type="scientific">Microlunatus ginsengisoli</name>
    <dbReference type="NCBI Taxonomy" id="363863"/>
    <lineage>
        <taxon>Bacteria</taxon>
        <taxon>Bacillati</taxon>
        <taxon>Actinomycetota</taxon>
        <taxon>Actinomycetes</taxon>
        <taxon>Propionibacteriales</taxon>
        <taxon>Propionibacteriaceae</taxon>
        <taxon>Microlunatus</taxon>
    </lineage>
</organism>
<feature type="compositionally biased region" description="Pro residues" evidence="1">
    <location>
        <begin position="306"/>
        <end position="320"/>
    </location>
</feature>
<keyword evidence="2" id="KW-1133">Transmembrane helix</keyword>
<protein>
    <submittedName>
        <fullName evidence="3">Uncharacterized protein</fullName>
    </submittedName>
</protein>
<reference evidence="4" key="1">
    <citation type="journal article" date="2019" name="Int. J. Syst. Evol. Microbiol.">
        <title>The Global Catalogue of Microorganisms (GCM) 10K type strain sequencing project: providing services to taxonomists for standard genome sequencing and annotation.</title>
        <authorList>
            <consortium name="The Broad Institute Genomics Platform"/>
            <consortium name="The Broad Institute Genome Sequencing Center for Infectious Disease"/>
            <person name="Wu L."/>
            <person name="Ma J."/>
        </authorList>
    </citation>
    <scope>NUCLEOTIDE SEQUENCE [LARGE SCALE GENOMIC DNA]</scope>
    <source>
        <strain evidence="4">JCM 16929</strain>
    </source>
</reference>
<feature type="compositionally biased region" description="Basic and acidic residues" evidence="1">
    <location>
        <begin position="7"/>
        <end position="21"/>
    </location>
</feature>
<sequence>MTTTVRARIDSWDEERADRRPRGLRTGRAAAAAEDAASRSALVRLEDRVPSVVDSLARLAPDDVAALGAVYLRAQKVLNGPDCRYAMAMIEDGLRTVTRASAGTPDGAIPKQARCALVGVRRSACDFVDRREGEVSRHYYARDLGRGVALSFVALIAVGLLGLAVIRTWLWLPDPQQSWWAVVIPMDSLVALRDVLLALGGGAAGAAVSVLLRLNQEAELKFETIAEGAARYRIILGWFFALALLFLVKGGMAANLITDPSAGAGQAASPGQAWVSSWFFWAGLGLLAGFNERWVTHIIARDSKPSAPPSGESPPRPPGD</sequence>
<evidence type="ECO:0000313" key="3">
    <source>
        <dbReference type="EMBL" id="GAA3625483.1"/>
    </source>
</evidence>
<dbReference type="RefSeq" id="WP_344805875.1">
    <property type="nucleotide sequence ID" value="NZ_BAABAB010000021.1"/>
</dbReference>
<name>A0ABP7A5X2_9ACTN</name>
<keyword evidence="2" id="KW-0812">Transmembrane</keyword>
<feature type="region of interest" description="Disordered" evidence="1">
    <location>
        <begin position="1"/>
        <end position="30"/>
    </location>
</feature>
<gene>
    <name evidence="3" type="ORF">GCM10022236_29780</name>
</gene>
<keyword evidence="4" id="KW-1185">Reference proteome</keyword>
<feature type="transmembrane region" description="Helical" evidence="2">
    <location>
        <begin position="190"/>
        <end position="214"/>
    </location>
</feature>
<feature type="transmembrane region" description="Helical" evidence="2">
    <location>
        <begin position="278"/>
        <end position="295"/>
    </location>
</feature>
<comment type="caution">
    <text evidence="3">The sequence shown here is derived from an EMBL/GenBank/DDBJ whole genome shotgun (WGS) entry which is preliminary data.</text>
</comment>
<feature type="region of interest" description="Disordered" evidence="1">
    <location>
        <begin position="301"/>
        <end position="320"/>
    </location>
</feature>